<dbReference type="InterPro" id="IPR036322">
    <property type="entry name" value="WD40_repeat_dom_sf"/>
</dbReference>
<feature type="transmembrane region" description="Helical" evidence="2">
    <location>
        <begin position="369"/>
        <end position="389"/>
    </location>
</feature>
<evidence type="ECO:0000313" key="4">
    <source>
        <dbReference type="Proteomes" id="UP001576784"/>
    </source>
</evidence>
<dbReference type="PANTHER" id="PTHR19879">
    <property type="entry name" value="TRANSCRIPTION INITIATION FACTOR TFIID"/>
    <property type="match status" value="1"/>
</dbReference>
<evidence type="ECO:0000313" key="3">
    <source>
        <dbReference type="EMBL" id="MFB2891736.1"/>
    </source>
</evidence>
<keyword evidence="2" id="KW-0472">Membrane</keyword>
<sequence length="764" mass="86585">MPNLVKVTVSKRLIKLIPDLAIDSTREVGDAENEFDVTVINGSNKFASFSLELLAIGADFNTNVKWYSLDPAASAKKPPGAQTTFHVIITKPPIQVYDATIDLTLRVFSIEYPDLFNSQKISLKIEKPRKPLRLYLPVKELKVYPGSEIEIPVILYNLSQKSTDVKLTITGIHRDWFTQGTEQKLHIDAGDSEKTSFWCEPPKNATTLSQEYEFKVEAKSDISGNTIREQGILEVLPQGTVEFNCVPKMQRIPVIRGRTYGKKARTATYELRFDNDSNLPQQVDIEILKKDKEQCDLVIPPGIRIDPGEHKPMYLVAKKRRPWLGLKRRLFFEVAPFLTNPDTKEPSTQIYPHPQTQILELQILPIIPIWLQLIGLLLLLLLLLLIWYLNPADYHTGPVNSVRLIGNSSLVASGSSDQTIRLWQVDRSPWQFDIRRLKYEGFIAQETQKSVRVIRQSPREDYVIASGLENGDIKLWNVLSNSEPKSIFNGNDRVFDLDFTKDSRYLFSGHGSGLVRQWNLESRSKKPRVANLKFTIYAIAISENSLNPLVIVAGRYNKIAFWNWVNRKIYEFNNESLNTKVGDNFSSILGQNQYIDSLAIADDTNLLASADNKGTIILWNLNKIRQCITAISPIGVTINTNKNQKTDGNYNMISSIECNDAILEKWSDGHGNQPVRSVALTQNGCYLASVGDDGRVMLWVLENGMRSPKYQKGKVIANFPEIRLNTVDLKAVEDNLYITTGDDKNRVRLYRVAGMNNHDNSNCK</sequence>
<dbReference type="EMBL" id="JBHFNR010000016">
    <property type="protein sequence ID" value="MFB2891736.1"/>
    <property type="molecule type" value="Genomic_DNA"/>
</dbReference>
<dbReference type="PANTHER" id="PTHR19879:SF9">
    <property type="entry name" value="TRANSCRIPTION INITIATION FACTOR TFIID SUBUNIT 5"/>
    <property type="match status" value="1"/>
</dbReference>
<feature type="repeat" description="WD" evidence="1">
    <location>
        <begin position="392"/>
        <end position="426"/>
    </location>
</feature>
<protein>
    <submittedName>
        <fullName evidence="3">Uncharacterized protein</fullName>
    </submittedName>
</protein>
<dbReference type="Gene3D" id="2.130.10.10">
    <property type="entry name" value="YVTN repeat-like/Quinoprotein amine dehydrogenase"/>
    <property type="match status" value="2"/>
</dbReference>
<dbReference type="PROSITE" id="PS50082">
    <property type="entry name" value="WD_REPEATS_2"/>
    <property type="match status" value="3"/>
</dbReference>
<dbReference type="InterPro" id="IPR015943">
    <property type="entry name" value="WD40/YVTN_repeat-like_dom_sf"/>
</dbReference>
<dbReference type="PROSITE" id="PS50294">
    <property type="entry name" value="WD_REPEATS_REGION"/>
    <property type="match status" value="1"/>
</dbReference>
<reference evidence="3 4" key="1">
    <citation type="submission" date="2024-09" db="EMBL/GenBank/DDBJ databases">
        <title>Floridaenema gen nov. (Aerosakkonemataceae, Aerosakkonematales ord. nov., Cyanobacteria) from benthic tropical and subtropical fresh waters, with the description of four new species.</title>
        <authorList>
            <person name="Moretto J.A."/>
            <person name="Berthold D.E."/>
            <person name="Lefler F.W."/>
            <person name="Huang I.-S."/>
            <person name="Laughinghouse H. IV."/>
        </authorList>
    </citation>
    <scope>NUCLEOTIDE SEQUENCE [LARGE SCALE GENOMIC DNA]</scope>
    <source>
        <strain evidence="3 4">BLCC-F50</strain>
    </source>
</reference>
<feature type="repeat" description="WD" evidence="1">
    <location>
        <begin position="588"/>
        <end position="622"/>
    </location>
</feature>
<comment type="caution">
    <text evidence="3">The sequence shown here is derived from an EMBL/GenBank/DDBJ whole genome shotgun (WGS) entry which is preliminary data.</text>
</comment>
<dbReference type="SMART" id="SM00320">
    <property type="entry name" value="WD40"/>
    <property type="match status" value="7"/>
</dbReference>
<keyword evidence="2" id="KW-1133">Transmembrane helix</keyword>
<gene>
    <name evidence="3" type="ORF">ACE1CI_02215</name>
</gene>
<keyword evidence="4" id="KW-1185">Reference proteome</keyword>
<dbReference type="Proteomes" id="UP001576784">
    <property type="component" value="Unassembled WGS sequence"/>
</dbReference>
<dbReference type="Pfam" id="PF00400">
    <property type="entry name" value="WD40"/>
    <property type="match status" value="4"/>
</dbReference>
<dbReference type="RefSeq" id="WP_413261413.1">
    <property type="nucleotide sequence ID" value="NZ_JBHFNR010000016.1"/>
</dbReference>
<dbReference type="InterPro" id="IPR001680">
    <property type="entry name" value="WD40_rpt"/>
</dbReference>
<dbReference type="SUPFAM" id="SSF50978">
    <property type="entry name" value="WD40 repeat-like"/>
    <property type="match status" value="1"/>
</dbReference>
<keyword evidence="1" id="KW-0853">WD repeat</keyword>
<organism evidence="3 4">
    <name type="scientific">Floridaenema flaviceps BLCC-F50</name>
    <dbReference type="NCBI Taxonomy" id="3153642"/>
    <lineage>
        <taxon>Bacteria</taxon>
        <taxon>Bacillati</taxon>
        <taxon>Cyanobacteriota</taxon>
        <taxon>Cyanophyceae</taxon>
        <taxon>Oscillatoriophycideae</taxon>
        <taxon>Aerosakkonematales</taxon>
        <taxon>Aerosakkonemataceae</taxon>
        <taxon>Floridanema</taxon>
        <taxon>Floridanema flaviceps</taxon>
    </lineage>
</organism>
<evidence type="ECO:0000256" key="1">
    <source>
        <dbReference type="PROSITE-ProRule" id="PRU00221"/>
    </source>
</evidence>
<accession>A0ABV4XJ48</accession>
<proteinExistence type="predicted"/>
<name>A0ABV4XJ48_9CYAN</name>
<evidence type="ECO:0000256" key="2">
    <source>
        <dbReference type="SAM" id="Phobius"/>
    </source>
</evidence>
<keyword evidence="2" id="KW-0812">Transmembrane</keyword>
<feature type="repeat" description="WD" evidence="1">
    <location>
        <begin position="675"/>
        <end position="709"/>
    </location>
</feature>